<dbReference type="HOGENOM" id="CLU_286399_0_0_1"/>
<dbReference type="InterPro" id="IPR015813">
    <property type="entry name" value="Pyrv/PenolPyrv_kinase-like_dom"/>
</dbReference>
<dbReference type="PANTHER" id="PTHR42905">
    <property type="entry name" value="PHOSPHOENOLPYRUVATE CARBOXYLASE"/>
    <property type="match status" value="1"/>
</dbReference>
<proteinExistence type="inferred from homology"/>
<dbReference type="GO" id="GO:0046872">
    <property type="term" value="F:metal ion binding"/>
    <property type="evidence" value="ECO:0007669"/>
    <property type="project" value="UniProtKB-KW"/>
</dbReference>
<dbReference type="OrthoDB" id="1923844at2759"/>
<dbReference type="CDD" id="cd12148">
    <property type="entry name" value="fungal_TF_MHR"/>
    <property type="match status" value="1"/>
</dbReference>
<dbReference type="Pfam" id="PF13714">
    <property type="entry name" value="PEP_mutase"/>
    <property type="match status" value="1"/>
</dbReference>
<comment type="similarity">
    <text evidence="2">Belongs to the isocitrate lyase/PEP mutase superfamily. PEP mutase family.</text>
</comment>
<protein>
    <recommendedName>
        <fullName evidence="4">HpcH/HpaI aldolase/citrate lyase domain-containing protein</fullName>
    </recommendedName>
</protein>
<organism evidence="5 6">
    <name type="scientific">Stachybotrys chartarum (strain CBS 109288 / IBT 7711)</name>
    <name type="common">Toxic black mold</name>
    <name type="synonym">Stilbospora chartarum</name>
    <dbReference type="NCBI Taxonomy" id="1280523"/>
    <lineage>
        <taxon>Eukaryota</taxon>
        <taxon>Fungi</taxon>
        <taxon>Dikarya</taxon>
        <taxon>Ascomycota</taxon>
        <taxon>Pezizomycotina</taxon>
        <taxon>Sordariomycetes</taxon>
        <taxon>Hypocreomycetidae</taxon>
        <taxon>Hypocreales</taxon>
        <taxon>Stachybotryaceae</taxon>
        <taxon>Stachybotrys</taxon>
    </lineage>
</organism>
<dbReference type="InterPro" id="IPR012649">
    <property type="entry name" value="PPH"/>
</dbReference>
<dbReference type="SUPFAM" id="SSF51621">
    <property type="entry name" value="Phosphoenolpyruvate/pyruvate domain"/>
    <property type="match status" value="2"/>
</dbReference>
<feature type="domain" description="HpcH/HpaI aldolase/citrate lyase" evidence="4">
    <location>
        <begin position="447"/>
        <end position="633"/>
    </location>
</feature>
<name>A0A084AL83_STACB</name>
<evidence type="ECO:0000259" key="4">
    <source>
        <dbReference type="Pfam" id="PF03328"/>
    </source>
</evidence>
<keyword evidence="1" id="KW-0479">Metal-binding</keyword>
<dbReference type="EMBL" id="KL648673">
    <property type="protein sequence ID" value="KEY66062.1"/>
    <property type="molecule type" value="Genomic_DNA"/>
</dbReference>
<dbReference type="InterPro" id="IPR039556">
    <property type="entry name" value="ICL/PEPM"/>
</dbReference>
<evidence type="ECO:0000313" key="6">
    <source>
        <dbReference type="Proteomes" id="UP000028045"/>
    </source>
</evidence>
<dbReference type="PANTHER" id="PTHR42905:SF7">
    <property type="entry name" value="PHOSPHOENOLPYRUVATE PHOSPHOMUTASE"/>
    <property type="match status" value="1"/>
</dbReference>
<evidence type="ECO:0000256" key="3">
    <source>
        <dbReference type="SAM" id="MobiDB-lite"/>
    </source>
</evidence>
<evidence type="ECO:0000256" key="2">
    <source>
        <dbReference type="ARBA" id="ARBA00038455"/>
    </source>
</evidence>
<sequence length="979" mass="106157">MTLCDSIYSEQDGRRPNVDSTDAPYRPTQSVSIEDHDDPETVTRRISVATDTPSLLPQAEVEEAVVFIPRFSSMTFAWMVRRLLEPTRTPAIEFDENGPYGHLLQNRNHTDPATVSLPAKDYIVHLSHVADFHLRNSFVFFDHTEFLKQLNLTFPRLLHVGSPSWPTLLLLVIATGKLFLEKAPRGSGPPGFENFLQSVDLLPTAIELGKDPRTAIETICLLTFYSQAVGLHNLAYLYAGHAARLLRSSRLHRQGLFGCNSQITIGHAKARATDVQNPPAVSLPFPFIHLKRDCHVGIINIAKPVLFHIAQGCLAQTDPFASAEASLGPLFGTFRTIVNAASLGLNVLSVVQDEGLLDVVEVRALRGLREECPPPSEARHSTELTEQTTSELQNVGSCMGNSIRQPDDVYLEDDIANNPMSFDFEDLQCRLAEGRLCTAIGVKFIANNELVLLAKAAGYDTIFVDLEHSNFSIPEAHTLCSAALLAGITPFVRVPYQCGSGLVQRLLDGGAMGIIFPHISTVEEAENSVAFMKFPPSGKRSLTAALPHFAYQRVGAKTVMEQLDSLGSTVFIMIETIECLENIDDIAAVDGVDVLLLGANDLSLELGILGEWEHARFQAAMRAIASAAKKFGKVFGVAGLYSRPDICRRAVAELGASSDSENTRVSDSLKLTFGSVSTPYYQCLELDDMAFQHNIVRLRTALKRTASPAIAMAAHNPLAAKLAAEAGFDAIWVSGFELSASYAVPDASILPMSAILEMTRAMGEVQDLPLVVDLDTGFGNAINVAYAVPRFAAAGAAAVVLEDKMFPKESSLRAGGRHTLVSVEEFRGKIAAAKAASPVLVIARTEALIAGLGEKEALHRGIAYADAGADAILIHSKQKTPDEIMSFAGNWSGDVPLVIVPTSYPQLSFRQIGELDKVGLIICGNHAIRAAVTGMRDTFRNIVAGGSIAQVEDKITPVKEIFKLQGDDSMRVIEKLYLH</sequence>
<dbReference type="InterPro" id="IPR040442">
    <property type="entry name" value="Pyrv_kinase-like_dom_sf"/>
</dbReference>
<dbReference type="InterPro" id="IPR005000">
    <property type="entry name" value="Aldolase/citrate-lyase_domain"/>
</dbReference>
<reference evidence="5 6" key="1">
    <citation type="journal article" date="2014" name="BMC Genomics">
        <title>Comparative genome sequencing reveals chemotype-specific gene clusters in the toxigenic black mold Stachybotrys.</title>
        <authorList>
            <person name="Semeiks J."/>
            <person name="Borek D."/>
            <person name="Otwinowski Z."/>
            <person name="Grishin N.V."/>
        </authorList>
    </citation>
    <scope>NUCLEOTIDE SEQUENCE [LARGE SCALE GENOMIC DNA]</scope>
    <source>
        <strain evidence="6">CBS 109288 / IBT 7711</strain>
    </source>
</reference>
<dbReference type="AlphaFoldDB" id="A0A084AL83"/>
<dbReference type="Pfam" id="PF03328">
    <property type="entry name" value="HpcH_HpaI"/>
    <property type="match status" value="1"/>
</dbReference>
<feature type="region of interest" description="Disordered" evidence="3">
    <location>
        <begin position="8"/>
        <end position="40"/>
    </location>
</feature>
<evidence type="ECO:0000313" key="5">
    <source>
        <dbReference type="EMBL" id="KEY66062.1"/>
    </source>
</evidence>
<accession>A0A084AL83</accession>
<dbReference type="NCBIfam" id="TIGR02321">
    <property type="entry name" value="Pphn_pyruv_hyd"/>
    <property type="match status" value="1"/>
</dbReference>
<dbReference type="Gene3D" id="3.20.20.60">
    <property type="entry name" value="Phosphoenolpyruvate-binding domains"/>
    <property type="match status" value="2"/>
</dbReference>
<dbReference type="Proteomes" id="UP000028045">
    <property type="component" value="Unassembled WGS sequence"/>
</dbReference>
<gene>
    <name evidence="5" type="ORF">S7711_09427</name>
</gene>
<keyword evidence="6" id="KW-1185">Reference proteome</keyword>
<evidence type="ECO:0000256" key="1">
    <source>
        <dbReference type="ARBA" id="ARBA00022723"/>
    </source>
</evidence>
<dbReference type="GO" id="GO:0003824">
    <property type="term" value="F:catalytic activity"/>
    <property type="evidence" value="ECO:0007669"/>
    <property type="project" value="InterPro"/>
</dbReference>
<dbReference type="CDD" id="cd00377">
    <property type="entry name" value="ICL_PEPM"/>
    <property type="match status" value="1"/>
</dbReference>